<dbReference type="CDD" id="cd00093">
    <property type="entry name" value="HTH_XRE"/>
    <property type="match status" value="1"/>
</dbReference>
<name>A0A8J3MBC9_9RHOB</name>
<reference evidence="2" key="2">
    <citation type="submission" date="2020-09" db="EMBL/GenBank/DDBJ databases">
        <authorList>
            <person name="Sun Q."/>
            <person name="Kim S."/>
        </authorList>
    </citation>
    <scope>NUCLEOTIDE SEQUENCE</scope>
    <source>
        <strain evidence="2">KCTC 42650</strain>
    </source>
</reference>
<protein>
    <recommendedName>
        <fullName evidence="1">HTH cro/C1-type domain-containing protein</fullName>
    </recommendedName>
</protein>
<organism evidence="2 3">
    <name type="scientific">Seohaeicola zhoushanensis</name>
    <dbReference type="NCBI Taxonomy" id="1569283"/>
    <lineage>
        <taxon>Bacteria</taxon>
        <taxon>Pseudomonadati</taxon>
        <taxon>Pseudomonadota</taxon>
        <taxon>Alphaproteobacteria</taxon>
        <taxon>Rhodobacterales</taxon>
        <taxon>Roseobacteraceae</taxon>
        <taxon>Seohaeicola</taxon>
    </lineage>
</organism>
<dbReference type="AlphaFoldDB" id="A0A8J3MBC9"/>
<dbReference type="Pfam" id="PF01381">
    <property type="entry name" value="HTH_3"/>
    <property type="match status" value="1"/>
</dbReference>
<comment type="caution">
    <text evidence="2">The sequence shown here is derived from an EMBL/GenBank/DDBJ whole genome shotgun (WGS) entry which is preliminary data.</text>
</comment>
<dbReference type="InterPro" id="IPR010982">
    <property type="entry name" value="Lambda_DNA-bd_dom_sf"/>
</dbReference>
<sequence>MTEKPHENTRLADYIERRVLELKPKKTQAEIAAEAGYVNQNMISMIKKGSTKVALDRVPALARALDRFV</sequence>
<dbReference type="Gene3D" id="1.10.260.40">
    <property type="entry name" value="lambda repressor-like DNA-binding domains"/>
    <property type="match status" value="1"/>
</dbReference>
<evidence type="ECO:0000259" key="1">
    <source>
        <dbReference type="Pfam" id="PF01381"/>
    </source>
</evidence>
<gene>
    <name evidence="2" type="ORF">GCM10017056_52730</name>
</gene>
<feature type="domain" description="HTH cro/C1-type" evidence="1">
    <location>
        <begin position="23"/>
        <end position="66"/>
    </location>
</feature>
<proteinExistence type="predicted"/>
<dbReference type="RefSeq" id="WP_189683119.1">
    <property type="nucleotide sequence ID" value="NZ_BNCJ01000048.1"/>
</dbReference>
<dbReference type="Proteomes" id="UP000626220">
    <property type="component" value="Unassembled WGS sequence"/>
</dbReference>
<dbReference type="GO" id="GO:0003677">
    <property type="term" value="F:DNA binding"/>
    <property type="evidence" value="ECO:0007669"/>
    <property type="project" value="InterPro"/>
</dbReference>
<evidence type="ECO:0000313" key="3">
    <source>
        <dbReference type="Proteomes" id="UP000626220"/>
    </source>
</evidence>
<accession>A0A8J3MBC9</accession>
<reference evidence="2" key="1">
    <citation type="journal article" date="2014" name="Int. J. Syst. Evol. Microbiol.">
        <title>Complete genome sequence of Corynebacterium casei LMG S-19264T (=DSM 44701T), isolated from a smear-ripened cheese.</title>
        <authorList>
            <consortium name="US DOE Joint Genome Institute (JGI-PGF)"/>
            <person name="Walter F."/>
            <person name="Albersmeier A."/>
            <person name="Kalinowski J."/>
            <person name="Ruckert C."/>
        </authorList>
    </citation>
    <scope>NUCLEOTIDE SEQUENCE</scope>
    <source>
        <strain evidence="2">KCTC 42650</strain>
    </source>
</reference>
<evidence type="ECO:0000313" key="2">
    <source>
        <dbReference type="EMBL" id="GHF75786.1"/>
    </source>
</evidence>
<keyword evidence="3" id="KW-1185">Reference proteome</keyword>
<dbReference type="InterPro" id="IPR001387">
    <property type="entry name" value="Cro/C1-type_HTH"/>
</dbReference>
<dbReference type="EMBL" id="BNCJ01000048">
    <property type="protein sequence ID" value="GHF75786.1"/>
    <property type="molecule type" value="Genomic_DNA"/>
</dbReference>
<dbReference type="SUPFAM" id="SSF47413">
    <property type="entry name" value="lambda repressor-like DNA-binding domains"/>
    <property type="match status" value="1"/>
</dbReference>